<accession>A0A4P6ZL03</accession>
<reference evidence="2" key="1">
    <citation type="submission" date="2018-12" db="EMBL/GenBank/DDBJ databases">
        <title>A new species of lactobacillus.</title>
        <authorList>
            <person name="Jian Y."/>
            <person name="Xin L."/>
            <person name="Hong Z.J."/>
            <person name="Ming L.Z."/>
            <person name="Hong X.Z."/>
        </authorList>
    </citation>
    <scope>NUCLEOTIDE SEQUENCE [LARGE SCALE GENOMIC DNA]</scope>
    <source>
        <strain evidence="2">HSLZ-75</strain>
    </source>
</reference>
<dbReference type="Proteomes" id="UP000294321">
    <property type="component" value="Chromosome"/>
</dbReference>
<dbReference type="AlphaFoldDB" id="A0A4P6ZL03"/>
<evidence type="ECO:0000313" key="2">
    <source>
        <dbReference type="Proteomes" id="UP000294321"/>
    </source>
</evidence>
<organism evidence="1 2">
    <name type="scientific">Acetilactobacillus jinshanensis</name>
    <dbReference type="NCBI Taxonomy" id="1720083"/>
    <lineage>
        <taxon>Bacteria</taxon>
        <taxon>Bacillati</taxon>
        <taxon>Bacillota</taxon>
        <taxon>Bacilli</taxon>
        <taxon>Lactobacillales</taxon>
        <taxon>Lactobacillaceae</taxon>
        <taxon>Acetilactobacillus</taxon>
    </lineage>
</organism>
<name>A0A4P6ZL03_9LACO</name>
<dbReference type="KEGG" id="lji:ELX58_03635"/>
<proteinExistence type="predicted"/>
<keyword evidence="2" id="KW-1185">Reference proteome</keyword>
<gene>
    <name evidence="1" type="ORF">ELX58_03635</name>
</gene>
<dbReference type="RefSeq" id="WP_133441804.1">
    <property type="nucleotide sequence ID" value="NZ_CP034726.1"/>
</dbReference>
<evidence type="ECO:0000313" key="1">
    <source>
        <dbReference type="EMBL" id="QBP18243.1"/>
    </source>
</evidence>
<dbReference type="EMBL" id="CP034726">
    <property type="protein sequence ID" value="QBP18243.1"/>
    <property type="molecule type" value="Genomic_DNA"/>
</dbReference>
<sequence length="171" mass="19785">MASIKNNKKYAHIPHSGETNAMYNMVVNYTRVMGNFFKASQTKECAAVTCGLAKMADYQINDEALRIEQEKEWQQHQQKLAEAKANARKRQESIINDVQCDLLKTMINRYITHPPKEFKDVTDSDARHHISDVKKIVKSLKPGIRFDTFNQDQLDIMMMIFLMESEQLKGT</sequence>
<protein>
    <submittedName>
        <fullName evidence="1">Uncharacterized protein</fullName>
    </submittedName>
</protein>